<evidence type="ECO:0000256" key="7">
    <source>
        <dbReference type="RuleBase" id="RU365068"/>
    </source>
</evidence>
<dbReference type="CDD" id="cd18787">
    <property type="entry name" value="SF2_C_DEAD"/>
    <property type="match status" value="1"/>
</dbReference>
<dbReference type="Gene3D" id="3.40.50.300">
    <property type="entry name" value="P-loop containing nucleotide triphosphate hydrolases"/>
    <property type="match status" value="2"/>
</dbReference>
<evidence type="ECO:0000259" key="10">
    <source>
        <dbReference type="PROSITE" id="PS51192"/>
    </source>
</evidence>
<comment type="domain">
    <text evidence="7">The Q motif is unique to and characteristic of the DEAD box family of RNA helicases and controls ATP binding and hydrolysis.</text>
</comment>
<dbReference type="SMART" id="SM00487">
    <property type="entry name" value="DEXDc"/>
    <property type="match status" value="1"/>
</dbReference>
<feature type="domain" description="Helicase ATP-binding" evidence="10">
    <location>
        <begin position="261"/>
        <end position="494"/>
    </location>
</feature>
<reference evidence="12" key="1">
    <citation type="submission" date="2020-12" db="EMBL/GenBank/DDBJ databases">
        <title>Metabolic potential, ecology and presence of endohyphal bacteria is reflected in genomic diversity of Mucoromycotina.</title>
        <authorList>
            <person name="Muszewska A."/>
            <person name="Okrasinska A."/>
            <person name="Steczkiewicz K."/>
            <person name="Drgas O."/>
            <person name="Orlowska M."/>
            <person name="Perlinska-Lenart U."/>
            <person name="Aleksandrzak-Piekarczyk T."/>
            <person name="Szatraj K."/>
            <person name="Zielenkiewicz U."/>
            <person name="Pilsyk S."/>
            <person name="Malc E."/>
            <person name="Mieczkowski P."/>
            <person name="Kruszewska J.S."/>
            <person name="Biernat P."/>
            <person name="Pawlowska J."/>
        </authorList>
    </citation>
    <scope>NUCLEOTIDE SEQUENCE</scope>
    <source>
        <strain evidence="12">WA0000017839</strain>
    </source>
</reference>
<evidence type="ECO:0000256" key="4">
    <source>
        <dbReference type="ARBA" id="ARBA00022840"/>
    </source>
</evidence>
<feature type="compositionally biased region" description="Basic and acidic residues" evidence="9">
    <location>
        <begin position="15"/>
        <end position="28"/>
    </location>
</feature>
<keyword evidence="3 6" id="KW-0347">Helicase</keyword>
<feature type="compositionally biased region" description="Basic and acidic residues" evidence="9">
    <location>
        <begin position="62"/>
        <end position="71"/>
    </location>
</feature>
<dbReference type="PROSITE" id="PS51192">
    <property type="entry name" value="HELICASE_ATP_BIND_1"/>
    <property type="match status" value="1"/>
</dbReference>
<sequence length="699" mass="78602">MFSIARYNGDAEEEKDSRTLEKKQERLNKLNARIASKKRKDDPSAESQQDKAVTPVEKKRKGSETDVIETKGKIDEAKSTIPQKKITVSEKKKAVTTEKKKATVAEKKQVVVAEEEKVTEKKPIDAEEIVEEEVEDQEVLVNDEDTVMVDEAVTEEETVVVEEDETAMEIVHEEVPTLEAFPDMLGPKTKQSKEDAKLLKSMGIPEWMLQPTIVSPKDSCGLDKAGLSDHLIQRCKDLGISSLFAVQMAVIPVFLRRQALYDTRRVPGDICISAPTGSGKTMAYVLPIVDILSKRVVTRLRAVVVLPTRDLVTQVKETFDAFVRGTNLAVAAASGQQSFAHEQSILVGSGPRYLEENCPGGKSRVDILITTPGRLMDHLTSTPNFTLQHLRFLVIDEADRLLNQSYNDWLNQILLATRPEINPDAPLLEFKHDKYGVTEADAIAPSFLKTNYQLPTTDLDLPKAPSIQKLLFSATLTKNPAKIAGLHLNEPEYISVQNEDGSETTQEYTTPEGLKEFMTICPTEKKPLMVIYLLHQLGIKSGLCFTKSVESTQRLQMLIEAYEETQPEDKRINVKEYTSDLGPIQRKKMLKQFKDGQIDLLICSDLIGRGIDLDSVQFVINYDVPYYMDKYIHRVGRTARAGREGEAYTFVEQQEARHFKEILRHAGHLSQVKSLKIEKEKLKELVPDYNKAMAGLTEQ</sequence>
<evidence type="ECO:0000256" key="5">
    <source>
        <dbReference type="ARBA" id="ARBA00022884"/>
    </source>
</evidence>
<evidence type="ECO:0000259" key="11">
    <source>
        <dbReference type="PROSITE" id="PS51194"/>
    </source>
</evidence>
<keyword evidence="13" id="KW-1185">Reference proteome</keyword>
<evidence type="ECO:0000256" key="2">
    <source>
        <dbReference type="ARBA" id="ARBA00022801"/>
    </source>
</evidence>
<dbReference type="EMBL" id="JAEPRD010000007">
    <property type="protein sequence ID" value="KAG2211929.1"/>
    <property type="molecule type" value="Genomic_DNA"/>
</dbReference>
<evidence type="ECO:0000256" key="3">
    <source>
        <dbReference type="ARBA" id="ARBA00022806"/>
    </source>
</evidence>
<evidence type="ECO:0000313" key="13">
    <source>
        <dbReference type="Proteomes" id="UP000603453"/>
    </source>
</evidence>
<dbReference type="EC" id="3.6.4.13" evidence="7"/>
<feature type="domain" description="Helicase C-terminal" evidence="11">
    <location>
        <begin position="513"/>
        <end position="683"/>
    </location>
</feature>
<dbReference type="InterPro" id="IPR014001">
    <property type="entry name" value="Helicase_ATP-bd"/>
</dbReference>
<comment type="similarity">
    <text evidence="6">Belongs to the DEAD box helicase family.</text>
</comment>
<keyword evidence="2 6" id="KW-0378">Hydrolase</keyword>
<dbReference type="InterPro" id="IPR011545">
    <property type="entry name" value="DEAD/DEAH_box_helicase_dom"/>
</dbReference>
<evidence type="ECO:0000256" key="8">
    <source>
        <dbReference type="SAM" id="Coils"/>
    </source>
</evidence>
<protein>
    <recommendedName>
        <fullName evidence="7">ATP-dependent RNA helicase</fullName>
        <ecNumber evidence="7">3.6.4.13</ecNumber>
    </recommendedName>
</protein>
<organism evidence="12 13">
    <name type="scientific">Mucor saturninus</name>
    <dbReference type="NCBI Taxonomy" id="64648"/>
    <lineage>
        <taxon>Eukaryota</taxon>
        <taxon>Fungi</taxon>
        <taxon>Fungi incertae sedis</taxon>
        <taxon>Mucoromycota</taxon>
        <taxon>Mucoromycotina</taxon>
        <taxon>Mucoromycetes</taxon>
        <taxon>Mucorales</taxon>
        <taxon>Mucorineae</taxon>
        <taxon>Mucoraceae</taxon>
        <taxon>Mucor</taxon>
    </lineage>
</organism>
<dbReference type="Pfam" id="PF00270">
    <property type="entry name" value="DEAD"/>
    <property type="match status" value="1"/>
</dbReference>
<keyword evidence="5 7" id="KW-0694">RNA-binding</keyword>
<dbReference type="GO" id="GO:0003723">
    <property type="term" value="F:RNA binding"/>
    <property type="evidence" value="ECO:0007669"/>
    <property type="project" value="UniProtKB-UniRule"/>
</dbReference>
<comment type="caution">
    <text evidence="12">The sequence shown here is derived from an EMBL/GenBank/DDBJ whole genome shotgun (WGS) entry which is preliminary data.</text>
</comment>
<dbReference type="PANTHER" id="PTHR24031">
    <property type="entry name" value="RNA HELICASE"/>
    <property type="match status" value="1"/>
</dbReference>
<dbReference type="Proteomes" id="UP000603453">
    <property type="component" value="Unassembled WGS sequence"/>
</dbReference>
<keyword evidence="4 6" id="KW-0067">ATP-binding</keyword>
<proteinExistence type="inferred from homology"/>
<comment type="function">
    <text evidence="7">RNA helicase.</text>
</comment>
<dbReference type="InterPro" id="IPR001650">
    <property type="entry name" value="Helicase_C-like"/>
</dbReference>
<evidence type="ECO:0000256" key="9">
    <source>
        <dbReference type="SAM" id="MobiDB-lite"/>
    </source>
</evidence>
<dbReference type="GO" id="GO:0016787">
    <property type="term" value="F:hydrolase activity"/>
    <property type="evidence" value="ECO:0007669"/>
    <property type="project" value="UniProtKB-KW"/>
</dbReference>
<dbReference type="InterPro" id="IPR000629">
    <property type="entry name" value="RNA-helicase_DEAD-box_CS"/>
</dbReference>
<dbReference type="InterPro" id="IPR027417">
    <property type="entry name" value="P-loop_NTPase"/>
</dbReference>
<name>A0A8H7VEV5_9FUNG</name>
<evidence type="ECO:0000256" key="6">
    <source>
        <dbReference type="RuleBase" id="RU000492"/>
    </source>
</evidence>
<gene>
    <name evidence="12" type="ORF">INT47_004616</name>
</gene>
<feature type="region of interest" description="Disordered" evidence="9">
    <location>
        <begin position="1"/>
        <end position="71"/>
    </location>
</feature>
<accession>A0A8H7VEV5</accession>
<dbReference type="GO" id="GO:0005524">
    <property type="term" value="F:ATP binding"/>
    <property type="evidence" value="ECO:0007669"/>
    <property type="project" value="UniProtKB-UniRule"/>
</dbReference>
<dbReference type="PROSITE" id="PS00039">
    <property type="entry name" value="DEAD_ATP_HELICASE"/>
    <property type="match status" value="1"/>
</dbReference>
<evidence type="ECO:0000313" key="12">
    <source>
        <dbReference type="EMBL" id="KAG2211929.1"/>
    </source>
</evidence>
<dbReference type="AlphaFoldDB" id="A0A8H7VEV5"/>
<comment type="catalytic activity">
    <reaction evidence="7">
        <text>ATP + H2O = ADP + phosphate + H(+)</text>
        <dbReference type="Rhea" id="RHEA:13065"/>
        <dbReference type="ChEBI" id="CHEBI:15377"/>
        <dbReference type="ChEBI" id="CHEBI:15378"/>
        <dbReference type="ChEBI" id="CHEBI:30616"/>
        <dbReference type="ChEBI" id="CHEBI:43474"/>
        <dbReference type="ChEBI" id="CHEBI:456216"/>
        <dbReference type="EC" id="3.6.4.13"/>
    </reaction>
</comment>
<evidence type="ECO:0000256" key="1">
    <source>
        <dbReference type="ARBA" id="ARBA00022741"/>
    </source>
</evidence>
<dbReference type="PROSITE" id="PS51194">
    <property type="entry name" value="HELICASE_CTER"/>
    <property type="match status" value="1"/>
</dbReference>
<dbReference type="GO" id="GO:0003724">
    <property type="term" value="F:RNA helicase activity"/>
    <property type="evidence" value="ECO:0007669"/>
    <property type="project" value="UniProtKB-EC"/>
</dbReference>
<dbReference type="SUPFAM" id="SSF52540">
    <property type="entry name" value="P-loop containing nucleoside triphosphate hydrolases"/>
    <property type="match status" value="2"/>
</dbReference>
<feature type="coiled-coil region" evidence="8">
    <location>
        <begin position="672"/>
        <end position="699"/>
    </location>
</feature>
<dbReference type="OrthoDB" id="3370at2759"/>
<keyword evidence="8" id="KW-0175">Coiled coil</keyword>
<dbReference type="CDD" id="cd17956">
    <property type="entry name" value="DEADc_DDX51"/>
    <property type="match status" value="1"/>
</dbReference>
<dbReference type="SMART" id="SM00490">
    <property type="entry name" value="HELICc"/>
    <property type="match status" value="1"/>
</dbReference>
<keyword evidence="1 6" id="KW-0547">Nucleotide-binding</keyword>
<dbReference type="Pfam" id="PF00271">
    <property type="entry name" value="Helicase_C"/>
    <property type="match status" value="1"/>
</dbReference>